<evidence type="ECO:0000256" key="1">
    <source>
        <dbReference type="SAM" id="MobiDB-lite"/>
    </source>
</evidence>
<dbReference type="Proteomes" id="UP000828390">
    <property type="component" value="Unassembled WGS sequence"/>
</dbReference>
<keyword evidence="3" id="KW-1185">Reference proteome</keyword>
<feature type="region of interest" description="Disordered" evidence="1">
    <location>
        <begin position="82"/>
        <end position="101"/>
    </location>
</feature>
<dbReference type="AlphaFoldDB" id="A0A9D4F6A9"/>
<sequence length="123" mass="14111">MRGSGEDWKPHSPSHGPCRVFLTQSMLSSDSGFIEPKQSTSGEASITSIQKSAKRMRDERWVVSNFVAKFQKKICSTTPDIGKIHVENRGPRHHDNRRIQWAERRTWKRPVTVVPEPTMNNRA</sequence>
<feature type="compositionally biased region" description="Polar residues" evidence="1">
    <location>
        <begin position="31"/>
        <end position="51"/>
    </location>
</feature>
<evidence type="ECO:0000313" key="2">
    <source>
        <dbReference type="EMBL" id="KAH3793135.1"/>
    </source>
</evidence>
<evidence type="ECO:0000313" key="3">
    <source>
        <dbReference type="Proteomes" id="UP000828390"/>
    </source>
</evidence>
<reference evidence="2" key="2">
    <citation type="submission" date="2020-11" db="EMBL/GenBank/DDBJ databases">
        <authorList>
            <person name="McCartney M.A."/>
            <person name="Auch B."/>
            <person name="Kono T."/>
            <person name="Mallez S."/>
            <person name="Becker A."/>
            <person name="Gohl D.M."/>
            <person name="Silverstein K.A.T."/>
            <person name="Koren S."/>
            <person name="Bechman K.B."/>
            <person name="Herman A."/>
            <person name="Abrahante J.E."/>
            <person name="Garbe J."/>
        </authorList>
    </citation>
    <scope>NUCLEOTIDE SEQUENCE</scope>
    <source>
        <strain evidence="2">Duluth1</strain>
        <tissue evidence="2">Whole animal</tissue>
    </source>
</reference>
<dbReference type="EMBL" id="JAIWYP010000007">
    <property type="protein sequence ID" value="KAH3793135.1"/>
    <property type="molecule type" value="Genomic_DNA"/>
</dbReference>
<comment type="caution">
    <text evidence="2">The sequence shown here is derived from an EMBL/GenBank/DDBJ whole genome shotgun (WGS) entry which is preliminary data.</text>
</comment>
<name>A0A9D4F6A9_DREPO</name>
<protein>
    <submittedName>
        <fullName evidence="2">Uncharacterized protein</fullName>
    </submittedName>
</protein>
<feature type="region of interest" description="Disordered" evidence="1">
    <location>
        <begin position="31"/>
        <end position="54"/>
    </location>
</feature>
<reference evidence="2" key="1">
    <citation type="journal article" date="2019" name="bioRxiv">
        <title>The Genome of the Zebra Mussel, Dreissena polymorpha: A Resource for Invasive Species Research.</title>
        <authorList>
            <person name="McCartney M.A."/>
            <person name="Auch B."/>
            <person name="Kono T."/>
            <person name="Mallez S."/>
            <person name="Zhang Y."/>
            <person name="Obille A."/>
            <person name="Becker A."/>
            <person name="Abrahante J.E."/>
            <person name="Garbe J."/>
            <person name="Badalamenti J.P."/>
            <person name="Herman A."/>
            <person name="Mangelson H."/>
            <person name="Liachko I."/>
            <person name="Sullivan S."/>
            <person name="Sone E.D."/>
            <person name="Koren S."/>
            <person name="Silverstein K.A.T."/>
            <person name="Beckman K.B."/>
            <person name="Gohl D.M."/>
        </authorList>
    </citation>
    <scope>NUCLEOTIDE SEQUENCE</scope>
    <source>
        <strain evidence="2">Duluth1</strain>
        <tissue evidence="2">Whole animal</tissue>
    </source>
</reference>
<accession>A0A9D4F6A9</accession>
<proteinExistence type="predicted"/>
<organism evidence="2 3">
    <name type="scientific">Dreissena polymorpha</name>
    <name type="common">Zebra mussel</name>
    <name type="synonym">Mytilus polymorpha</name>
    <dbReference type="NCBI Taxonomy" id="45954"/>
    <lineage>
        <taxon>Eukaryota</taxon>
        <taxon>Metazoa</taxon>
        <taxon>Spiralia</taxon>
        <taxon>Lophotrochozoa</taxon>
        <taxon>Mollusca</taxon>
        <taxon>Bivalvia</taxon>
        <taxon>Autobranchia</taxon>
        <taxon>Heteroconchia</taxon>
        <taxon>Euheterodonta</taxon>
        <taxon>Imparidentia</taxon>
        <taxon>Neoheterodontei</taxon>
        <taxon>Myida</taxon>
        <taxon>Dreissenoidea</taxon>
        <taxon>Dreissenidae</taxon>
        <taxon>Dreissena</taxon>
    </lineage>
</organism>
<gene>
    <name evidence="2" type="ORF">DPMN_146640</name>
</gene>